<evidence type="ECO:0000313" key="8">
    <source>
        <dbReference type="Proteomes" id="UP001156870"/>
    </source>
</evidence>
<feature type="transmembrane region" description="Helical" evidence="5">
    <location>
        <begin position="6"/>
        <end position="24"/>
    </location>
</feature>
<dbReference type="RefSeq" id="WP_232594173.1">
    <property type="nucleotide sequence ID" value="NZ_BSPD01000031.1"/>
</dbReference>
<dbReference type="EMBL" id="BSPD01000031">
    <property type="protein sequence ID" value="GLS25599.1"/>
    <property type="molecule type" value="Genomic_DNA"/>
</dbReference>
<evidence type="ECO:0000256" key="5">
    <source>
        <dbReference type="SAM" id="Phobius"/>
    </source>
</evidence>
<evidence type="ECO:0000256" key="1">
    <source>
        <dbReference type="ARBA" id="ARBA00004370"/>
    </source>
</evidence>
<dbReference type="GO" id="GO:0016491">
    <property type="term" value="F:oxidoreductase activity"/>
    <property type="evidence" value="ECO:0007669"/>
    <property type="project" value="InterPro"/>
</dbReference>
<dbReference type="GO" id="GO:0016020">
    <property type="term" value="C:membrane"/>
    <property type="evidence" value="ECO:0007669"/>
    <property type="project" value="UniProtKB-SubCell"/>
</dbReference>
<evidence type="ECO:0000256" key="4">
    <source>
        <dbReference type="ARBA" id="ARBA00023136"/>
    </source>
</evidence>
<dbReference type="PANTHER" id="PTHR11863">
    <property type="entry name" value="STEROL DESATURASE"/>
    <property type="match status" value="1"/>
</dbReference>
<dbReference type="AlphaFoldDB" id="A0AA37T4J8"/>
<keyword evidence="4 5" id="KW-0472">Membrane</keyword>
<sequence>MLMDLAIVQFFVLLIFTILEKFFPNQIFDRQKHYDHLWVLVCLFGAVWLRCVMLYYPSPQNEIDNPVAAGVIFFFLYSFGGYWLHRFKHSNRFLWKYIHRFHHSPKHMESRVSMYRHPLEMFVNSAYILPLGYLFGASFEVICVALTIEGCLEAFHHSNIRLNKRFKWLGYFIQTPSMHLVHHEVDVHRHNYSTIFWDSIFGTAKIPDNDEIGVGFKGNDAKAYFFLKKN</sequence>
<gene>
    <name evidence="7" type="ORF">GCM10007877_13130</name>
</gene>
<dbReference type="GO" id="GO:0008610">
    <property type="term" value="P:lipid biosynthetic process"/>
    <property type="evidence" value="ECO:0007669"/>
    <property type="project" value="InterPro"/>
</dbReference>
<dbReference type="Proteomes" id="UP001156870">
    <property type="component" value="Unassembled WGS sequence"/>
</dbReference>
<evidence type="ECO:0000259" key="6">
    <source>
        <dbReference type="Pfam" id="PF04116"/>
    </source>
</evidence>
<organism evidence="7 8">
    <name type="scientific">Marinibactrum halimedae</name>
    <dbReference type="NCBI Taxonomy" id="1444977"/>
    <lineage>
        <taxon>Bacteria</taxon>
        <taxon>Pseudomonadati</taxon>
        <taxon>Pseudomonadota</taxon>
        <taxon>Gammaproteobacteria</taxon>
        <taxon>Cellvibrionales</taxon>
        <taxon>Cellvibrionaceae</taxon>
        <taxon>Marinibactrum</taxon>
    </lineage>
</organism>
<feature type="domain" description="Fatty acid hydroxylase" evidence="6">
    <location>
        <begin position="71"/>
        <end position="203"/>
    </location>
</feature>
<dbReference type="InterPro" id="IPR050307">
    <property type="entry name" value="Sterol_Desaturase_Related"/>
</dbReference>
<reference evidence="7 8" key="1">
    <citation type="journal article" date="2014" name="Int. J. Syst. Evol. Microbiol.">
        <title>Complete genome sequence of Corynebacterium casei LMG S-19264T (=DSM 44701T), isolated from a smear-ripened cheese.</title>
        <authorList>
            <consortium name="US DOE Joint Genome Institute (JGI-PGF)"/>
            <person name="Walter F."/>
            <person name="Albersmeier A."/>
            <person name="Kalinowski J."/>
            <person name="Ruckert C."/>
        </authorList>
    </citation>
    <scope>NUCLEOTIDE SEQUENCE [LARGE SCALE GENOMIC DNA]</scope>
    <source>
        <strain evidence="7 8">NBRC 110095</strain>
    </source>
</reference>
<feature type="transmembrane region" description="Helical" evidence="5">
    <location>
        <begin position="67"/>
        <end position="84"/>
    </location>
</feature>
<keyword evidence="3 5" id="KW-1133">Transmembrane helix</keyword>
<dbReference type="GO" id="GO:0005506">
    <property type="term" value="F:iron ion binding"/>
    <property type="evidence" value="ECO:0007669"/>
    <property type="project" value="InterPro"/>
</dbReference>
<protein>
    <recommendedName>
        <fullName evidence="6">Fatty acid hydroxylase domain-containing protein</fullName>
    </recommendedName>
</protein>
<name>A0AA37T4J8_9GAMM</name>
<accession>A0AA37T4J8</accession>
<feature type="transmembrane region" description="Helical" evidence="5">
    <location>
        <begin position="36"/>
        <end position="55"/>
    </location>
</feature>
<evidence type="ECO:0000313" key="7">
    <source>
        <dbReference type="EMBL" id="GLS25599.1"/>
    </source>
</evidence>
<comment type="subcellular location">
    <subcellularLocation>
        <location evidence="1">Membrane</location>
    </subcellularLocation>
</comment>
<comment type="caution">
    <text evidence="7">The sequence shown here is derived from an EMBL/GenBank/DDBJ whole genome shotgun (WGS) entry which is preliminary data.</text>
</comment>
<keyword evidence="8" id="KW-1185">Reference proteome</keyword>
<keyword evidence="2 5" id="KW-0812">Transmembrane</keyword>
<evidence type="ECO:0000256" key="3">
    <source>
        <dbReference type="ARBA" id="ARBA00022989"/>
    </source>
</evidence>
<dbReference type="Pfam" id="PF04116">
    <property type="entry name" value="FA_hydroxylase"/>
    <property type="match status" value="1"/>
</dbReference>
<proteinExistence type="predicted"/>
<dbReference type="InterPro" id="IPR006694">
    <property type="entry name" value="Fatty_acid_hydroxylase"/>
</dbReference>
<evidence type="ECO:0000256" key="2">
    <source>
        <dbReference type="ARBA" id="ARBA00022692"/>
    </source>
</evidence>